<name>A0A1H2UIK3_9PROT</name>
<sequence length="63" mass="6842">MLFDIHTAMQDADNFDPAFSGATVKNHMLADTVFEIAFPDVIARAAKIGLSARSWDAPSSCVR</sequence>
<dbReference type="AlphaFoldDB" id="A0A1H2UIK3"/>
<evidence type="ECO:0000313" key="2">
    <source>
        <dbReference type="Proteomes" id="UP000183454"/>
    </source>
</evidence>
<dbReference type="EMBL" id="FNNH01000016">
    <property type="protein sequence ID" value="SDW55379.1"/>
    <property type="molecule type" value="Genomic_DNA"/>
</dbReference>
<organism evidence="1 2">
    <name type="scientific">Nitrosomonas communis</name>
    <dbReference type="NCBI Taxonomy" id="44574"/>
    <lineage>
        <taxon>Bacteria</taxon>
        <taxon>Pseudomonadati</taxon>
        <taxon>Pseudomonadota</taxon>
        <taxon>Betaproteobacteria</taxon>
        <taxon>Nitrosomonadales</taxon>
        <taxon>Nitrosomonadaceae</taxon>
        <taxon>Nitrosomonas</taxon>
    </lineage>
</organism>
<protein>
    <submittedName>
        <fullName evidence="1">Uncharacterized protein</fullName>
    </submittedName>
</protein>
<proteinExistence type="predicted"/>
<dbReference type="Proteomes" id="UP000183454">
    <property type="component" value="Unassembled WGS sequence"/>
</dbReference>
<evidence type="ECO:0000313" key="1">
    <source>
        <dbReference type="EMBL" id="SDW55379.1"/>
    </source>
</evidence>
<reference evidence="1 2" key="1">
    <citation type="submission" date="2016-10" db="EMBL/GenBank/DDBJ databases">
        <authorList>
            <person name="de Groot N.N."/>
        </authorList>
    </citation>
    <scope>NUCLEOTIDE SEQUENCE [LARGE SCALE GENOMIC DNA]</scope>
    <source>
        <strain evidence="1 2">Nm110</strain>
    </source>
</reference>
<accession>A0A1H2UIK3</accession>
<gene>
    <name evidence="1" type="ORF">SAMN05421882_10165</name>
</gene>